<dbReference type="Gene3D" id="3.40.50.1820">
    <property type="entry name" value="alpha/beta hydrolase"/>
    <property type="match status" value="1"/>
</dbReference>
<reference evidence="2 3" key="1">
    <citation type="submission" date="2019-09" db="EMBL/GenBank/DDBJ databases">
        <title>The hologenome of the rock-dwelling lichen Lasallia pustulata.</title>
        <authorList>
            <person name="Greshake Tzovaras B."/>
            <person name="Segers F."/>
            <person name="Bicker A."/>
            <person name="Dal Grande F."/>
            <person name="Otte J."/>
            <person name="Hankeln T."/>
            <person name="Schmitt I."/>
            <person name="Ebersberger I."/>
        </authorList>
    </citation>
    <scope>NUCLEOTIDE SEQUENCE [LARGE SCALE GENOMIC DNA]</scope>
    <source>
        <strain evidence="2">A1-1</strain>
    </source>
</reference>
<organism evidence="2 3">
    <name type="scientific">Lasallia pustulata</name>
    <dbReference type="NCBI Taxonomy" id="136370"/>
    <lineage>
        <taxon>Eukaryota</taxon>
        <taxon>Fungi</taxon>
        <taxon>Dikarya</taxon>
        <taxon>Ascomycota</taxon>
        <taxon>Pezizomycotina</taxon>
        <taxon>Lecanoromycetes</taxon>
        <taxon>OSLEUM clade</taxon>
        <taxon>Umbilicariomycetidae</taxon>
        <taxon>Umbilicariales</taxon>
        <taxon>Umbilicariaceae</taxon>
        <taxon>Lasallia</taxon>
    </lineage>
</organism>
<dbReference type="AlphaFoldDB" id="A0A5M8PCP2"/>
<dbReference type="InterPro" id="IPR000073">
    <property type="entry name" value="AB_hydrolase_1"/>
</dbReference>
<dbReference type="InterPro" id="IPR050471">
    <property type="entry name" value="AB_hydrolase"/>
</dbReference>
<dbReference type="SUPFAM" id="SSF53474">
    <property type="entry name" value="alpha/beta-Hydrolases"/>
    <property type="match status" value="1"/>
</dbReference>
<evidence type="ECO:0000313" key="2">
    <source>
        <dbReference type="EMBL" id="KAA6406995.1"/>
    </source>
</evidence>
<evidence type="ECO:0000313" key="3">
    <source>
        <dbReference type="Proteomes" id="UP000324767"/>
    </source>
</evidence>
<dbReference type="PANTHER" id="PTHR43433:SF5">
    <property type="entry name" value="AB HYDROLASE-1 DOMAIN-CONTAINING PROTEIN"/>
    <property type="match status" value="1"/>
</dbReference>
<proteinExistence type="predicted"/>
<evidence type="ECO:0000259" key="1">
    <source>
        <dbReference type="Pfam" id="PF00561"/>
    </source>
</evidence>
<comment type="caution">
    <text evidence="2">The sequence shown here is derived from an EMBL/GenBank/DDBJ whole genome shotgun (WGS) entry which is preliminary data.</text>
</comment>
<protein>
    <recommendedName>
        <fullName evidence="1">AB hydrolase-1 domain-containing protein</fullName>
    </recommendedName>
</protein>
<dbReference type="GO" id="GO:0046503">
    <property type="term" value="P:glycerolipid catabolic process"/>
    <property type="evidence" value="ECO:0007669"/>
    <property type="project" value="TreeGrafter"/>
</dbReference>
<dbReference type="EMBL" id="VXIT01000021">
    <property type="protein sequence ID" value="KAA6406995.1"/>
    <property type="molecule type" value="Genomic_DNA"/>
</dbReference>
<gene>
    <name evidence="2" type="ORF">FRX48_09293</name>
</gene>
<name>A0A5M8PCP2_9LECA</name>
<sequence length="271" mass="30347">MPFNATKATVENEGCNLHYWYQGSGPLLIMIPGGSGHAAQFFPIFEYLDKHFTICIYDRRQMSASTVKEKAQLNPAQSARDAEAITKAMGKERASIFGNSGGGIIAFQFAVSYPDALDHVMVHEAPSTIFLDDATYHLDRAFMLMELYRTQGAEAAGESFRTEMKGDEDWQSGALSNLENMDNFWANEFMQFTIYCPDLRKIVDNKVSISVAAGEKSRDAFYARTTFPQSEILACPRYVLPGNHSGYEHEPATFAPELLKAFNDMESRKNI</sequence>
<dbReference type="GO" id="GO:0004806">
    <property type="term" value="F:triacylglycerol lipase activity"/>
    <property type="evidence" value="ECO:0007669"/>
    <property type="project" value="TreeGrafter"/>
</dbReference>
<dbReference type="Proteomes" id="UP000324767">
    <property type="component" value="Unassembled WGS sequence"/>
</dbReference>
<dbReference type="PANTHER" id="PTHR43433">
    <property type="entry name" value="HYDROLASE, ALPHA/BETA FOLD FAMILY PROTEIN"/>
    <property type="match status" value="1"/>
</dbReference>
<dbReference type="InterPro" id="IPR029058">
    <property type="entry name" value="AB_hydrolase_fold"/>
</dbReference>
<accession>A0A5M8PCP2</accession>
<dbReference type="Pfam" id="PF00561">
    <property type="entry name" value="Abhydrolase_1"/>
    <property type="match status" value="1"/>
</dbReference>
<feature type="domain" description="AB hydrolase-1" evidence="1">
    <location>
        <begin position="26"/>
        <end position="137"/>
    </location>
</feature>
<dbReference type="OrthoDB" id="408373at2759"/>